<feature type="transmembrane region" description="Helical" evidence="8">
    <location>
        <begin position="118"/>
        <end position="144"/>
    </location>
</feature>
<keyword evidence="3" id="KW-1003">Cell membrane</keyword>
<dbReference type="EMBL" id="CAJNOR010001621">
    <property type="protein sequence ID" value="CAF1173707.1"/>
    <property type="molecule type" value="Genomic_DNA"/>
</dbReference>
<keyword evidence="4 8" id="KW-0812">Transmembrane</keyword>
<feature type="transmembrane region" description="Helical" evidence="8">
    <location>
        <begin position="306"/>
        <end position="327"/>
    </location>
</feature>
<dbReference type="InterPro" id="IPR004762">
    <property type="entry name" value="Amino_acid_permease_fungi"/>
</dbReference>
<dbReference type="PROSITE" id="PS00218">
    <property type="entry name" value="AMINO_ACID_PERMEASE_1"/>
    <property type="match status" value="1"/>
</dbReference>
<gene>
    <name evidence="10" type="ORF">XAT740_LOCUS22178</name>
</gene>
<dbReference type="GO" id="GO:0005886">
    <property type="term" value="C:plasma membrane"/>
    <property type="evidence" value="ECO:0007669"/>
    <property type="project" value="UniProtKB-SubCell"/>
</dbReference>
<evidence type="ECO:0000313" key="10">
    <source>
        <dbReference type="EMBL" id="CAF1173707.1"/>
    </source>
</evidence>
<feature type="transmembrane region" description="Helical" evidence="8">
    <location>
        <begin position="264"/>
        <end position="285"/>
    </location>
</feature>
<keyword evidence="5" id="KW-0029">Amino-acid transport</keyword>
<keyword evidence="11" id="KW-1185">Reference proteome</keyword>
<evidence type="ECO:0000256" key="1">
    <source>
        <dbReference type="ARBA" id="ARBA00004651"/>
    </source>
</evidence>
<dbReference type="Pfam" id="PF00324">
    <property type="entry name" value="AA_permease"/>
    <property type="match status" value="1"/>
</dbReference>
<dbReference type="Proteomes" id="UP000663828">
    <property type="component" value="Unassembled WGS sequence"/>
</dbReference>
<dbReference type="InterPro" id="IPR050524">
    <property type="entry name" value="APC_YAT"/>
</dbReference>
<feature type="domain" description="Amino acid permease/ SLC12A" evidence="9">
    <location>
        <begin position="83"/>
        <end position="540"/>
    </location>
</feature>
<dbReference type="GO" id="GO:0015171">
    <property type="term" value="F:amino acid transmembrane transporter activity"/>
    <property type="evidence" value="ECO:0007669"/>
    <property type="project" value="TreeGrafter"/>
</dbReference>
<feature type="transmembrane region" description="Helical" evidence="8">
    <location>
        <begin position="353"/>
        <end position="374"/>
    </location>
</feature>
<feature type="transmembrane region" description="Helical" evidence="8">
    <location>
        <begin position="223"/>
        <end position="244"/>
    </location>
</feature>
<sequence>MLPQVPVDDSYQSNSLAMPDRIVSIPSPNQKTSLCQRMIDSFKPTLPTTSVSIEMNELKQIESNDDDVRKGETGLHQTLTNRHLQMIAIGGSIGTGLFVGSGSSLATGGPAALIIDYVVIGFMLFNVSMALGELSVVFPVSGSFSTLSTRFLDPAWGFAMGWNYALNWLVVMPLELTAAGLVVGYWTTSVNIAVWISILLVALLIVNLFGVRGYGEIEFFISIIKVIAIVGFIILGIVLIFGGGPNHEYIGGKYWKNPGAFANGFQGICTVFVTAAFAFAGTELVGLAAAETDNPKETIPRATKQVFWRVTLFYIVSLTIIGCLVPYTSSRLLNGSSSYDASASPFVIAIEDAGIKVLPSIFNAVILCAVLSVANSSVYGASRTLCALAECGQAPKILAYIDRKGRPLSSIIISMLLGCIAYINCGKVGSQVFNWLVAISGLSSFFTWGSICACHIMFRLAWTSQGHSLKELPFVAPFGVIGSYFGLLLNIICLVAQFYVALFPVDGSPNAEAFFEAYLAAPIVIASYLVWKIWQKTSFQRPSTVDLETGRRLFDTQQSAEEEKAQRKTWSLWKRLYYKLC</sequence>
<reference evidence="10" key="1">
    <citation type="submission" date="2021-02" db="EMBL/GenBank/DDBJ databases">
        <authorList>
            <person name="Nowell W R."/>
        </authorList>
    </citation>
    <scope>NUCLEOTIDE SEQUENCE</scope>
</reference>
<dbReference type="FunFam" id="1.20.1740.10:FF:000017">
    <property type="entry name" value="Amino acid permease"/>
    <property type="match status" value="1"/>
</dbReference>
<evidence type="ECO:0000259" key="9">
    <source>
        <dbReference type="Pfam" id="PF00324"/>
    </source>
</evidence>
<feature type="transmembrane region" description="Helical" evidence="8">
    <location>
        <begin position="165"/>
        <end position="186"/>
    </location>
</feature>
<dbReference type="InterPro" id="IPR004840">
    <property type="entry name" value="Amino_acid_permease_CS"/>
</dbReference>
<keyword evidence="7 8" id="KW-0472">Membrane</keyword>
<accession>A0A814UE79</accession>
<keyword evidence="6 8" id="KW-1133">Transmembrane helix</keyword>
<organism evidence="10 11">
    <name type="scientific">Adineta ricciae</name>
    <name type="common">Rotifer</name>
    <dbReference type="NCBI Taxonomy" id="249248"/>
    <lineage>
        <taxon>Eukaryota</taxon>
        <taxon>Metazoa</taxon>
        <taxon>Spiralia</taxon>
        <taxon>Gnathifera</taxon>
        <taxon>Rotifera</taxon>
        <taxon>Eurotatoria</taxon>
        <taxon>Bdelloidea</taxon>
        <taxon>Adinetida</taxon>
        <taxon>Adinetidae</taxon>
        <taxon>Adineta</taxon>
    </lineage>
</organism>
<evidence type="ECO:0000256" key="6">
    <source>
        <dbReference type="ARBA" id="ARBA00022989"/>
    </source>
</evidence>
<feature type="transmembrane region" description="Helical" evidence="8">
    <location>
        <begin position="435"/>
        <end position="462"/>
    </location>
</feature>
<feature type="transmembrane region" description="Helical" evidence="8">
    <location>
        <begin position="513"/>
        <end position="531"/>
    </location>
</feature>
<feature type="transmembrane region" description="Helical" evidence="8">
    <location>
        <begin position="86"/>
        <end position="106"/>
    </location>
</feature>
<name>A0A814UE79_ADIRI</name>
<evidence type="ECO:0000256" key="3">
    <source>
        <dbReference type="ARBA" id="ARBA00022475"/>
    </source>
</evidence>
<comment type="subcellular location">
    <subcellularLocation>
        <location evidence="1">Cell membrane</location>
        <topology evidence="1">Multi-pass membrane protein</topology>
    </subcellularLocation>
</comment>
<dbReference type="Gene3D" id="1.20.1740.10">
    <property type="entry name" value="Amino acid/polyamine transporter I"/>
    <property type="match status" value="1"/>
</dbReference>
<dbReference type="PANTHER" id="PTHR43341:SF1">
    <property type="entry name" value="GENERAL AMINO-ACID PERMEASE GAP1"/>
    <property type="match status" value="1"/>
</dbReference>
<evidence type="ECO:0000313" key="11">
    <source>
        <dbReference type="Proteomes" id="UP000663828"/>
    </source>
</evidence>
<evidence type="ECO:0000256" key="4">
    <source>
        <dbReference type="ARBA" id="ARBA00022692"/>
    </source>
</evidence>
<evidence type="ECO:0000256" key="2">
    <source>
        <dbReference type="ARBA" id="ARBA00022448"/>
    </source>
</evidence>
<dbReference type="PANTHER" id="PTHR43341">
    <property type="entry name" value="AMINO ACID PERMEASE"/>
    <property type="match status" value="1"/>
</dbReference>
<dbReference type="AlphaFoldDB" id="A0A814UE79"/>
<comment type="caution">
    <text evidence="10">The sequence shown here is derived from an EMBL/GenBank/DDBJ whole genome shotgun (WGS) entry which is preliminary data.</text>
</comment>
<feature type="transmembrane region" description="Helical" evidence="8">
    <location>
        <begin position="192"/>
        <end position="211"/>
    </location>
</feature>
<protein>
    <recommendedName>
        <fullName evidence="9">Amino acid permease/ SLC12A domain-containing protein</fullName>
    </recommendedName>
</protein>
<keyword evidence="2" id="KW-0813">Transport</keyword>
<dbReference type="PIRSF" id="PIRSF006060">
    <property type="entry name" value="AA_transporter"/>
    <property type="match status" value="1"/>
</dbReference>
<evidence type="ECO:0000256" key="5">
    <source>
        <dbReference type="ARBA" id="ARBA00022970"/>
    </source>
</evidence>
<feature type="transmembrane region" description="Helical" evidence="8">
    <location>
        <begin position="474"/>
        <end position="501"/>
    </location>
</feature>
<dbReference type="InterPro" id="IPR004841">
    <property type="entry name" value="AA-permease/SLC12A_dom"/>
</dbReference>
<evidence type="ECO:0000256" key="7">
    <source>
        <dbReference type="ARBA" id="ARBA00023136"/>
    </source>
</evidence>
<proteinExistence type="predicted"/>
<feature type="transmembrane region" description="Helical" evidence="8">
    <location>
        <begin position="405"/>
        <end position="423"/>
    </location>
</feature>
<evidence type="ECO:0000256" key="8">
    <source>
        <dbReference type="SAM" id="Phobius"/>
    </source>
</evidence>
<dbReference type="NCBIfam" id="TIGR00913">
    <property type="entry name" value="2A0310"/>
    <property type="match status" value="1"/>
</dbReference>